<dbReference type="RefSeq" id="WP_051199124.1">
    <property type="nucleotide sequence ID" value="NZ_FMUR01000003.1"/>
</dbReference>
<evidence type="ECO:0000313" key="3">
    <source>
        <dbReference type="Proteomes" id="UP000183047"/>
    </source>
</evidence>
<feature type="transmembrane region" description="Helical" evidence="1">
    <location>
        <begin position="34"/>
        <end position="55"/>
    </location>
</feature>
<feature type="transmembrane region" description="Helical" evidence="1">
    <location>
        <begin position="61"/>
        <end position="83"/>
    </location>
</feature>
<keyword evidence="1" id="KW-0472">Membrane</keyword>
<evidence type="ECO:0000256" key="1">
    <source>
        <dbReference type="SAM" id="Phobius"/>
    </source>
</evidence>
<dbReference type="Proteomes" id="UP000183047">
    <property type="component" value="Unassembled WGS sequence"/>
</dbReference>
<proteinExistence type="predicted"/>
<dbReference type="InterPro" id="IPR046140">
    <property type="entry name" value="DUF6142"/>
</dbReference>
<reference evidence="3" key="1">
    <citation type="submission" date="2016-10" db="EMBL/GenBank/DDBJ databases">
        <authorList>
            <person name="Varghese N."/>
            <person name="Submissions S."/>
        </authorList>
    </citation>
    <scope>NUCLEOTIDE SEQUENCE [LARGE SCALE GENOMIC DNA]</scope>
    <source>
        <strain evidence="3">XBD2006</strain>
    </source>
</reference>
<keyword evidence="1" id="KW-0812">Transmembrane</keyword>
<keyword evidence="3" id="KW-1185">Reference proteome</keyword>
<organism evidence="2 3">
    <name type="scientific">Butyrivibrio hungatei</name>
    <dbReference type="NCBI Taxonomy" id="185008"/>
    <lineage>
        <taxon>Bacteria</taxon>
        <taxon>Bacillati</taxon>
        <taxon>Bacillota</taxon>
        <taxon>Clostridia</taxon>
        <taxon>Lachnospirales</taxon>
        <taxon>Lachnospiraceae</taxon>
        <taxon>Butyrivibrio</taxon>
    </lineage>
</organism>
<dbReference type="EMBL" id="FMUR01000003">
    <property type="protein sequence ID" value="SCX78279.1"/>
    <property type="molecule type" value="Genomic_DNA"/>
</dbReference>
<feature type="transmembrane region" description="Helical" evidence="1">
    <location>
        <begin position="95"/>
        <end position="119"/>
    </location>
</feature>
<accession>A0A1G5AK81</accession>
<keyword evidence="1" id="KW-1133">Transmembrane helix</keyword>
<sequence>MKKLNLKKIKILNKLSHFREKYVFTDNRHPEKGIMSTILGLLSDVSLVAVVLFSYRNGGQAFMRYAAAAFVAAIFSCLGLALGIMSRMEKDIFKLFPNLGIILNLIAVLFIIFILVLGFM</sequence>
<evidence type="ECO:0000313" key="2">
    <source>
        <dbReference type="EMBL" id="SCX78279.1"/>
    </source>
</evidence>
<gene>
    <name evidence="2" type="ORF">SAMN02910451_00315</name>
</gene>
<dbReference type="Pfam" id="PF19639">
    <property type="entry name" value="DUF6142"/>
    <property type="match status" value="1"/>
</dbReference>
<name>A0A1G5AK81_9FIRM</name>
<protein>
    <submittedName>
        <fullName evidence="2">Uncharacterized protein</fullName>
    </submittedName>
</protein>
<dbReference type="AlphaFoldDB" id="A0A1G5AK81"/>